<evidence type="ECO:0000259" key="1">
    <source>
        <dbReference type="Pfam" id="PF01936"/>
    </source>
</evidence>
<proteinExistence type="predicted"/>
<dbReference type="PANTHER" id="PTHR35458:SF8">
    <property type="entry name" value="SLR0650 PROTEIN"/>
    <property type="match status" value="1"/>
</dbReference>
<dbReference type="Gene3D" id="3.40.50.1010">
    <property type="entry name" value="5'-nuclease"/>
    <property type="match status" value="1"/>
</dbReference>
<organism evidence="2 3">
    <name type="scientific">Lachnotalea glycerini</name>
    <dbReference type="NCBI Taxonomy" id="1763509"/>
    <lineage>
        <taxon>Bacteria</taxon>
        <taxon>Bacillati</taxon>
        <taxon>Bacillota</taxon>
        <taxon>Clostridia</taxon>
        <taxon>Lachnospirales</taxon>
        <taxon>Lachnospiraceae</taxon>
        <taxon>Lachnotalea</taxon>
    </lineage>
</organism>
<dbReference type="InterPro" id="IPR021139">
    <property type="entry name" value="NYN"/>
</dbReference>
<dbReference type="AlphaFoldDB" id="A0A255IC24"/>
<dbReference type="Proteomes" id="UP000247523">
    <property type="component" value="Unassembled WGS sequence"/>
</dbReference>
<comment type="caution">
    <text evidence="2">The sequence shown here is derived from an EMBL/GenBank/DDBJ whole genome shotgun (WGS) entry which is preliminary data.</text>
</comment>
<sequence length="204" mass="23013">MKTMIFIDHMNFYLAAQAYYHKEHSKALPTFDYARLIQEIHKQLPFDSELIKTQIFFPLSEAPLDSIEPYKGANNWLSTLKTKPYLDIIEGRNQIRKLEGFDIKNSSTYTVDEKGTDINIATQMLTKAFHNSYDCAILVSGDSDYVPVIEVLRTIGKITVVACLKGQVLNKRLADAKDSIILIDDTILSPAFKPQATSSSKSNC</sequence>
<evidence type="ECO:0000313" key="2">
    <source>
        <dbReference type="EMBL" id="PXV85061.1"/>
    </source>
</evidence>
<protein>
    <submittedName>
        <fullName evidence="2">Uncharacterized LabA/DUF88 family protein</fullName>
    </submittedName>
</protein>
<dbReference type="EMBL" id="QICS01000020">
    <property type="protein sequence ID" value="PXV85061.1"/>
    <property type="molecule type" value="Genomic_DNA"/>
</dbReference>
<dbReference type="InterPro" id="IPR047140">
    <property type="entry name" value="LabA"/>
</dbReference>
<dbReference type="Pfam" id="PF01936">
    <property type="entry name" value="NYN"/>
    <property type="match status" value="1"/>
</dbReference>
<evidence type="ECO:0000313" key="3">
    <source>
        <dbReference type="Proteomes" id="UP000247523"/>
    </source>
</evidence>
<dbReference type="RefSeq" id="WP_094377987.1">
    <property type="nucleotide sequence ID" value="NZ_QICS01000020.1"/>
</dbReference>
<dbReference type="GO" id="GO:0004540">
    <property type="term" value="F:RNA nuclease activity"/>
    <property type="evidence" value="ECO:0007669"/>
    <property type="project" value="InterPro"/>
</dbReference>
<name>A0A255IC24_9FIRM</name>
<accession>A0A255IC24</accession>
<reference evidence="2 3" key="1">
    <citation type="submission" date="2018-05" db="EMBL/GenBank/DDBJ databases">
        <title>Genomic Encyclopedia of Type Strains, Phase IV (KMG-IV): sequencing the most valuable type-strain genomes for metagenomic binning, comparative biology and taxonomic classification.</title>
        <authorList>
            <person name="Goeker M."/>
        </authorList>
    </citation>
    <scope>NUCLEOTIDE SEQUENCE [LARGE SCALE GENOMIC DNA]</scope>
    <source>
        <strain evidence="2 3">DSM 28816</strain>
    </source>
</reference>
<dbReference type="PANTHER" id="PTHR35458">
    <property type="entry name" value="SLR0755 PROTEIN"/>
    <property type="match status" value="1"/>
</dbReference>
<gene>
    <name evidence="2" type="ORF">C8E03_12033</name>
</gene>
<feature type="domain" description="NYN" evidence="1">
    <location>
        <begin position="2"/>
        <end position="182"/>
    </location>
</feature>